<proteinExistence type="predicted"/>
<reference evidence="1 2" key="1">
    <citation type="submission" date="2017-05" db="EMBL/GenBank/DDBJ databases">
        <authorList>
            <person name="Varghese N."/>
            <person name="Submissions S."/>
        </authorList>
    </citation>
    <scope>NUCLEOTIDE SEQUENCE [LARGE SCALE GENOMIC DNA]</scope>
    <source>
        <strain evidence="1 2">DSM 25457</strain>
    </source>
</reference>
<dbReference type="SUPFAM" id="SSF53649">
    <property type="entry name" value="Alkaline phosphatase-like"/>
    <property type="match status" value="1"/>
</dbReference>
<name>A0ABY1Q8D0_9BACT</name>
<protein>
    <recommendedName>
        <fullName evidence="3">Sulfatase N-terminal domain-containing protein</fullName>
    </recommendedName>
</protein>
<accession>A0ABY1Q8D0</accession>
<gene>
    <name evidence="1" type="ORF">SAMN06265222_106144</name>
</gene>
<evidence type="ECO:0008006" key="3">
    <source>
        <dbReference type="Google" id="ProtNLM"/>
    </source>
</evidence>
<evidence type="ECO:0000313" key="2">
    <source>
        <dbReference type="Proteomes" id="UP001158067"/>
    </source>
</evidence>
<organism evidence="1 2">
    <name type="scientific">Neorhodopirellula lusitana</name>
    <dbReference type="NCBI Taxonomy" id="445327"/>
    <lineage>
        <taxon>Bacteria</taxon>
        <taxon>Pseudomonadati</taxon>
        <taxon>Planctomycetota</taxon>
        <taxon>Planctomycetia</taxon>
        <taxon>Pirellulales</taxon>
        <taxon>Pirellulaceae</taxon>
        <taxon>Neorhodopirellula</taxon>
    </lineage>
</organism>
<keyword evidence="2" id="KW-1185">Reference proteome</keyword>
<evidence type="ECO:0000313" key="1">
    <source>
        <dbReference type="EMBL" id="SMP58911.1"/>
    </source>
</evidence>
<dbReference type="Proteomes" id="UP001158067">
    <property type="component" value="Unassembled WGS sequence"/>
</dbReference>
<sequence length="431" mass="47396">MAGLQCSGLANRLSVENLGCENGMCASSSTQIAWKLSKTAFNRSFLMLLLTFEGFSPAALSCYGSSWNRTETMDALAASGTTWDRVITSTTDPLAQLDRWLSAPNPAFEGLSLVTDDERLAERSSMDRVSELIHVPNREAMVADSIEETTLAALAAVASEQLVAGRDVWLHSRFLTRCWDAPRYLFPIDFFDDLDDGPLDPSETIEEEMRSHGQPVAPQSEHVAAILEGWQPPNCTIANEDDPDWIMAWMRTYGCQIRLIDAVVQLLCDVSADRINDPVVIAGTSGFALGQNNAIGHRSGAIRSCHLHVPFLVGHRQQEDPTASSPDWAMGVRNRNVMTADQIGNILTQSDDNFVQPDAWAATQEDQSVITDHAGTRIAATTDRWFYVANPSDELTVDGSLYLKPDDACDINDVARLRPETADTMQAWLTD</sequence>
<comment type="caution">
    <text evidence="1">The sequence shown here is derived from an EMBL/GenBank/DDBJ whole genome shotgun (WGS) entry which is preliminary data.</text>
</comment>
<dbReference type="EMBL" id="FXUG01000006">
    <property type="protein sequence ID" value="SMP58911.1"/>
    <property type="molecule type" value="Genomic_DNA"/>
</dbReference>
<dbReference type="InterPro" id="IPR017850">
    <property type="entry name" value="Alkaline_phosphatase_core_sf"/>
</dbReference>